<feature type="binding site" evidence="14">
    <location>
        <position position="113"/>
    </location>
    <ligand>
        <name>FAD</name>
        <dbReference type="ChEBI" id="CHEBI:57692"/>
    </ligand>
</feature>
<gene>
    <name evidence="19" type="ORF">DFO73_101613</name>
</gene>
<organism evidence="19 20">
    <name type="scientific">Cytobacillus oceanisediminis</name>
    <dbReference type="NCBI Taxonomy" id="665099"/>
    <lineage>
        <taxon>Bacteria</taxon>
        <taxon>Bacillati</taxon>
        <taxon>Bacillota</taxon>
        <taxon>Bacilli</taxon>
        <taxon>Bacillales</taxon>
        <taxon>Bacillaceae</taxon>
        <taxon>Cytobacillus</taxon>
    </lineage>
</organism>
<evidence type="ECO:0000256" key="15">
    <source>
        <dbReference type="PIRSR" id="PIRSR000350-4"/>
    </source>
</evidence>
<evidence type="ECO:0000259" key="18">
    <source>
        <dbReference type="Pfam" id="PF07992"/>
    </source>
</evidence>
<feature type="disulfide bond" description="Redox-active" evidence="15">
    <location>
        <begin position="41"/>
        <end position="46"/>
    </location>
</feature>
<dbReference type="GO" id="GO:0006103">
    <property type="term" value="P:2-oxoglutarate metabolic process"/>
    <property type="evidence" value="ECO:0007669"/>
    <property type="project" value="TreeGrafter"/>
</dbReference>
<evidence type="ECO:0000256" key="13">
    <source>
        <dbReference type="PIRSR" id="PIRSR000350-2"/>
    </source>
</evidence>
<reference evidence="19 20" key="1">
    <citation type="submission" date="2018-05" db="EMBL/GenBank/DDBJ databases">
        <title>Freshwater and sediment microbial communities from various areas in North America, analyzing microbe dynamics in response to fracking.</title>
        <authorList>
            <person name="Lamendella R."/>
        </authorList>
    </citation>
    <scope>NUCLEOTIDE SEQUENCE [LARGE SCALE GENOMIC DNA]</scope>
    <source>
        <strain evidence="19 20">15_TX</strain>
    </source>
</reference>
<dbReference type="Pfam" id="PF02852">
    <property type="entry name" value="Pyr_redox_dim"/>
    <property type="match status" value="1"/>
</dbReference>
<evidence type="ECO:0000256" key="7">
    <source>
        <dbReference type="ARBA" id="ARBA00022827"/>
    </source>
</evidence>
<comment type="similarity">
    <text evidence="2 16">Belongs to the class-I pyridine nucleotide-disulfide oxidoreductase family.</text>
</comment>
<dbReference type="InterPro" id="IPR001100">
    <property type="entry name" value="Pyr_nuc-diS_OxRdtase"/>
</dbReference>
<dbReference type="FunFam" id="3.30.390.30:FF:000001">
    <property type="entry name" value="Dihydrolipoyl dehydrogenase"/>
    <property type="match status" value="1"/>
</dbReference>
<keyword evidence="11 16" id="KW-0676">Redox-active center</keyword>
<evidence type="ECO:0000256" key="14">
    <source>
        <dbReference type="PIRSR" id="PIRSR000350-3"/>
    </source>
</evidence>
<evidence type="ECO:0000256" key="16">
    <source>
        <dbReference type="RuleBase" id="RU003692"/>
    </source>
</evidence>
<dbReference type="Pfam" id="PF07992">
    <property type="entry name" value="Pyr_redox_2"/>
    <property type="match status" value="1"/>
</dbReference>
<dbReference type="NCBIfam" id="TIGR01350">
    <property type="entry name" value="lipoamide_DH"/>
    <property type="match status" value="1"/>
</dbReference>
<dbReference type="InterPro" id="IPR012999">
    <property type="entry name" value="Pyr_OxRdtase_I_AS"/>
</dbReference>
<evidence type="ECO:0000256" key="1">
    <source>
        <dbReference type="ARBA" id="ARBA00004496"/>
    </source>
</evidence>
<dbReference type="SUPFAM" id="SSF55424">
    <property type="entry name" value="FAD/NAD-linked reductases, dimerisation (C-terminal) domain"/>
    <property type="match status" value="1"/>
</dbReference>
<keyword evidence="6 16" id="KW-0285">Flavoprotein</keyword>
<feature type="binding site" evidence="14">
    <location>
        <position position="50"/>
    </location>
    <ligand>
        <name>FAD</name>
        <dbReference type="ChEBI" id="CHEBI:57692"/>
    </ligand>
</feature>
<dbReference type="Gene3D" id="3.30.390.30">
    <property type="match status" value="1"/>
</dbReference>
<dbReference type="GO" id="GO:0004148">
    <property type="term" value="F:dihydrolipoyl dehydrogenase (NADH) activity"/>
    <property type="evidence" value="ECO:0007669"/>
    <property type="project" value="UniProtKB-EC"/>
</dbReference>
<dbReference type="PROSITE" id="PS00076">
    <property type="entry name" value="PYRIDINE_REDOX_1"/>
    <property type="match status" value="1"/>
</dbReference>
<evidence type="ECO:0000256" key="9">
    <source>
        <dbReference type="ARBA" id="ARBA00023027"/>
    </source>
</evidence>
<dbReference type="PIRSF" id="PIRSF000350">
    <property type="entry name" value="Mercury_reductase_MerA"/>
    <property type="match status" value="1"/>
</dbReference>
<evidence type="ECO:0000256" key="10">
    <source>
        <dbReference type="ARBA" id="ARBA00023157"/>
    </source>
</evidence>
<dbReference type="RefSeq" id="WP_110063285.1">
    <property type="nucleotide sequence ID" value="NZ_QGTW01000001.1"/>
</dbReference>
<dbReference type="AlphaFoldDB" id="A0A2V3A642"/>
<keyword evidence="10" id="KW-1015">Disulfide bond</keyword>
<dbReference type="PRINTS" id="PR00411">
    <property type="entry name" value="PNDRDTASEI"/>
</dbReference>
<dbReference type="EMBL" id="QGTW01000001">
    <property type="protein sequence ID" value="PWW32349.1"/>
    <property type="molecule type" value="Genomic_DNA"/>
</dbReference>
<protein>
    <recommendedName>
        <fullName evidence="4 16">Dihydrolipoyl dehydrogenase</fullName>
        <ecNumber evidence="3 16">1.8.1.4</ecNumber>
    </recommendedName>
</protein>
<dbReference type="PRINTS" id="PR00368">
    <property type="entry name" value="FADPNR"/>
</dbReference>
<evidence type="ECO:0000256" key="6">
    <source>
        <dbReference type="ARBA" id="ARBA00022630"/>
    </source>
</evidence>
<dbReference type="SUPFAM" id="SSF51905">
    <property type="entry name" value="FAD/NAD(P)-binding domain"/>
    <property type="match status" value="1"/>
</dbReference>
<evidence type="ECO:0000256" key="3">
    <source>
        <dbReference type="ARBA" id="ARBA00012608"/>
    </source>
</evidence>
<evidence type="ECO:0000256" key="4">
    <source>
        <dbReference type="ARBA" id="ARBA00016961"/>
    </source>
</evidence>
<dbReference type="PANTHER" id="PTHR22912:SF217">
    <property type="entry name" value="DIHYDROLIPOYL DEHYDROGENASE"/>
    <property type="match status" value="1"/>
</dbReference>
<keyword evidence="5" id="KW-0963">Cytoplasm</keyword>
<keyword evidence="9 14" id="KW-0520">NAD</keyword>
<comment type="caution">
    <text evidence="19">The sequence shown here is derived from an EMBL/GenBank/DDBJ whole genome shotgun (WGS) entry which is preliminary data.</text>
</comment>
<feature type="domain" description="Pyridine nucleotide-disulphide oxidoreductase dimerisation" evidence="17">
    <location>
        <begin position="341"/>
        <end position="450"/>
    </location>
</feature>
<keyword evidence="7 14" id="KW-0274">FAD</keyword>
<feature type="binding site" evidence="14">
    <location>
        <position position="307"/>
    </location>
    <ligand>
        <name>FAD</name>
        <dbReference type="ChEBI" id="CHEBI:57692"/>
    </ligand>
</feature>
<dbReference type="Gene3D" id="3.50.50.60">
    <property type="entry name" value="FAD/NAD(P)-binding domain"/>
    <property type="match status" value="2"/>
</dbReference>
<keyword evidence="14" id="KW-0547">Nucleotide-binding</keyword>
<dbReference type="GO" id="GO:0005737">
    <property type="term" value="C:cytoplasm"/>
    <property type="evidence" value="ECO:0007669"/>
    <property type="project" value="UniProtKB-SubCell"/>
</dbReference>
<dbReference type="InterPro" id="IPR023753">
    <property type="entry name" value="FAD/NAD-binding_dom"/>
</dbReference>
<evidence type="ECO:0000256" key="12">
    <source>
        <dbReference type="ARBA" id="ARBA00049187"/>
    </source>
</evidence>
<dbReference type="GO" id="GO:0050660">
    <property type="term" value="F:flavin adenine dinucleotide binding"/>
    <property type="evidence" value="ECO:0007669"/>
    <property type="project" value="InterPro"/>
</dbReference>
<evidence type="ECO:0000256" key="2">
    <source>
        <dbReference type="ARBA" id="ARBA00007532"/>
    </source>
</evidence>
<feature type="binding site" evidence="14">
    <location>
        <begin position="178"/>
        <end position="185"/>
    </location>
    <ligand>
        <name>NAD(+)</name>
        <dbReference type="ChEBI" id="CHEBI:57540"/>
    </ligand>
</feature>
<dbReference type="EC" id="1.8.1.4" evidence="3 16"/>
<dbReference type="InterPro" id="IPR036188">
    <property type="entry name" value="FAD/NAD-bd_sf"/>
</dbReference>
<dbReference type="InterPro" id="IPR050151">
    <property type="entry name" value="Class-I_Pyr_Nuc-Dis_Oxidored"/>
</dbReference>
<dbReference type="Proteomes" id="UP000247150">
    <property type="component" value="Unassembled WGS sequence"/>
</dbReference>
<dbReference type="InterPro" id="IPR004099">
    <property type="entry name" value="Pyr_nucl-diS_OxRdtase_dimer"/>
</dbReference>
<accession>A0A2V3A642</accession>
<comment type="catalytic activity">
    <reaction evidence="12 16">
        <text>N(6)-[(R)-dihydrolipoyl]-L-lysyl-[protein] + NAD(+) = N(6)-[(R)-lipoyl]-L-lysyl-[protein] + NADH + H(+)</text>
        <dbReference type="Rhea" id="RHEA:15045"/>
        <dbReference type="Rhea" id="RHEA-COMP:10474"/>
        <dbReference type="Rhea" id="RHEA-COMP:10475"/>
        <dbReference type="ChEBI" id="CHEBI:15378"/>
        <dbReference type="ChEBI" id="CHEBI:57540"/>
        <dbReference type="ChEBI" id="CHEBI:57945"/>
        <dbReference type="ChEBI" id="CHEBI:83099"/>
        <dbReference type="ChEBI" id="CHEBI:83100"/>
        <dbReference type="EC" id="1.8.1.4"/>
    </reaction>
</comment>
<evidence type="ECO:0000256" key="11">
    <source>
        <dbReference type="ARBA" id="ARBA00023284"/>
    </source>
</evidence>
<comment type="cofactor">
    <cofactor evidence="14 16">
        <name>FAD</name>
        <dbReference type="ChEBI" id="CHEBI:57692"/>
    </cofactor>
    <text evidence="14 16">Binds 1 FAD per subunit.</text>
</comment>
<dbReference type="OrthoDB" id="9800167at2"/>
<keyword evidence="8 16" id="KW-0560">Oxidoreductase</keyword>
<evidence type="ECO:0000313" key="19">
    <source>
        <dbReference type="EMBL" id="PWW32349.1"/>
    </source>
</evidence>
<feature type="domain" description="FAD/NAD(P)-binding" evidence="18">
    <location>
        <begin position="4"/>
        <end position="322"/>
    </location>
</feature>
<evidence type="ECO:0000256" key="5">
    <source>
        <dbReference type="ARBA" id="ARBA00022490"/>
    </source>
</evidence>
<comment type="miscellaneous">
    <text evidence="16">The active site is a redox-active disulfide bond.</text>
</comment>
<proteinExistence type="inferred from homology"/>
<dbReference type="InterPro" id="IPR016156">
    <property type="entry name" value="FAD/NAD-linked_Rdtase_dimer_sf"/>
</dbReference>
<evidence type="ECO:0000256" key="8">
    <source>
        <dbReference type="ARBA" id="ARBA00023002"/>
    </source>
</evidence>
<sequence length="463" mass="50320">MKKYDVAVIGGGPGGYIAAEHAAKHGARVALIEKNHLGGTCLNSGCIPSKTFLRFAEVLEVIQKAKKWGIEAGDVSFSYKKLRKRKDTVVKSLQKGVSSLLKNAQVDFYQGTGIPQQNNQVSIISSGKEERIHAGKIILATGSRPAIPAIGGLDQVSFHTSESIFELEELPASLTILGGGYIGVEFASIFSSLNVEVHLITEEESILPNEDPQIDEFLSKKLRSQKVKVHTASKVKRVISENGKKGLEVQSGDSGLIRLETAEILIAAERVPNITDFTHLDLQMNGPWIAVNNQMETSYPNIYAIGDLLGRYQLAYTASAEGITAASNAINQYKEIDYKVIPRCIYTYPEVACVGLSVREAQEKGLRIRTESYPLSANGKAFTMDERTGFIKIIADEVHKEIIGIVIVGPNATEMISEAAAFISLEGTVTELASLIHPHPTLSEGISEAAKAWLEKTQLQLTT</sequence>
<evidence type="ECO:0000259" key="17">
    <source>
        <dbReference type="Pfam" id="PF02852"/>
    </source>
</evidence>
<feature type="active site" description="Proton acceptor" evidence="13">
    <location>
        <position position="439"/>
    </location>
</feature>
<feature type="binding site" evidence="14">
    <location>
        <begin position="141"/>
        <end position="143"/>
    </location>
    <ligand>
        <name>FAD</name>
        <dbReference type="ChEBI" id="CHEBI:57692"/>
    </ligand>
</feature>
<evidence type="ECO:0000313" key="20">
    <source>
        <dbReference type="Proteomes" id="UP000247150"/>
    </source>
</evidence>
<dbReference type="PANTHER" id="PTHR22912">
    <property type="entry name" value="DISULFIDE OXIDOREDUCTASE"/>
    <property type="match status" value="1"/>
</dbReference>
<comment type="subcellular location">
    <subcellularLocation>
        <location evidence="1">Cytoplasm</location>
    </subcellularLocation>
</comment>
<name>A0A2V3A642_9BACI</name>
<dbReference type="InterPro" id="IPR006258">
    <property type="entry name" value="Lipoamide_DH"/>
</dbReference>